<dbReference type="InterPro" id="IPR000305">
    <property type="entry name" value="GIY-YIG_endonuc"/>
</dbReference>
<dbReference type="GO" id="GO:0045004">
    <property type="term" value="P:DNA replication proofreading"/>
    <property type="evidence" value="ECO:0007669"/>
    <property type="project" value="TreeGrafter"/>
</dbReference>
<dbReference type="GO" id="GO:0006289">
    <property type="term" value="P:nucleotide-excision repair"/>
    <property type="evidence" value="ECO:0007669"/>
    <property type="project" value="InterPro"/>
</dbReference>
<dbReference type="EMBL" id="CP022388">
    <property type="protein sequence ID" value="ATA91350.1"/>
    <property type="molecule type" value="Genomic_DNA"/>
</dbReference>
<sequence length="459" mass="52968">MYAILDIETTGGQYNQEGITEIAIYQFDGHQVTDQFISLINPEREIQPFVVKLTGINNQMLRNAPKFFEVAKRIVEITEGCTLVAHNASFDYRILQTEFRRLGYDFKRETLCTVELSQQLLPEKESYSLGKLTRSLGIPVSQRHRASGDAMATVKLFKYLLEKDSGKNIITQWVKNLKNDELPIRLIKIVEELPERVGVYYVHNKSGSIVYVGKDKNIKRRVNQHFTSSAKRDVLLQKNVHTITYEETGTELIARLKHAQEVAKIKPKYNRKKTSKALQYVLRAFRNANDYLCFSVDMLRAQYEFITTFDNLFQAQNFLYKITEEFELCPKLTSISQAKEGCYNASIGKCKGACMNLEPAESYNTRAYSVIEKYGFTNQTMALIDKGRFVDEKSIILIENGKIKGYGFINLNYQLSHLDIVNNLITPLSDSLENRHIIQSHMRKTRNLQIKNYTNQIKK</sequence>
<dbReference type="InterPro" id="IPR036397">
    <property type="entry name" value="RNaseH_sf"/>
</dbReference>
<dbReference type="GO" id="GO:0003887">
    <property type="term" value="F:DNA-directed DNA polymerase activity"/>
    <property type="evidence" value="ECO:0007669"/>
    <property type="project" value="InterPro"/>
</dbReference>
<reference evidence="5" key="2">
    <citation type="submission" date="2015-01" db="EMBL/GenBank/DDBJ databases">
        <authorList>
            <person name="Xiang T."/>
            <person name="Song Y."/>
            <person name="Huang L."/>
            <person name="Wang B."/>
            <person name="Wu P."/>
        </authorList>
    </citation>
    <scope>NUCLEOTIDE SEQUENCE [LARGE SCALE GENOMIC DNA]</scope>
    <source>
        <strain evidence="5">Cc11</strain>
    </source>
</reference>
<feature type="domain" description="GIY-YIG" evidence="3">
    <location>
        <begin position="195"/>
        <end position="271"/>
    </location>
</feature>
<dbReference type="CDD" id="cd06127">
    <property type="entry name" value="DEDDh"/>
    <property type="match status" value="1"/>
</dbReference>
<evidence type="ECO:0000256" key="1">
    <source>
        <dbReference type="ARBA" id="ARBA00025483"/>
    </source>
</evidence>
<dbReference type="NCBIfam" id="TIGR00573">
    <property type="entry name" value="dnaq"/>
    <property type="match status" value="1"/>
</dbReference>
<dbReference type="EMBL" id="CDOK01000116">
    <property type="protein sequence ID" value="CEN49842.1"/>
    <property type="molecule type" value="Genomic_DNA"/>
</dbReference>
<comment type="function">
    <text evidence="1">DNA polymerase III is a complex, multichain enzyme responsible for most of the replicative synthesis in bacteria. The epsilon subunit contain the editing function and is a proofreading 3'-5' exonuclease.</text>
</comment>
<dbReference type="PROSITE" id="PS50164">
    <property type="entry name" value="GIY_YIG"/>
    <property type="match status" value="1"/>
</dbReference>
<dbReference type="InterPro" id="IPR006054">
    <property type="entry name" value="DnaQ"/>
</dbReference>
<dbReference type="Gene3D" id="3.30.420.10">
    <property type="entry name" value="Ribonuclease H-like superfamily/Ribonuclease H"/>
    <property type="match status" value="1"/>
</dbReference>
<dbReference type="SUPFAM" id="SSF53098">
    <property type="entry name" value="Ribonuclease H-like"/>
    <property type="match status" value="1"/>
</dbReference>
<reference evidence="6" key="1">
    <citation type="submission" date="2015-01" db="EMBL/GenBank/DDBJ databases">
        <authorList>
            <person name="MANFREDI Pablo"/>
        </authorList>
    </citation>
    <scope>NUCLEOTIDE SEQUENCE [LARGE SCALE GENOMIC DNA]</scope>
    <source>
        <strain evidence="6">Cc11</strain>
    </source>
</reference>
<dbReference type="SMART" id="SM00479">
    <property type="entry name" value="EXOIII"/>
    <property type="match status" value="1"/>
</dbReference>
<evidence type="ECO:0000313" key="4">
    <source>
        <dbReference type="EMBL" id="ATA91350.1"/>
    </source>
</evidence>
<proteinExistence type="predicted"/>
<dbReference type="InterPro" id="IPR012337">
    <property type="entry name" value="RNaseH-like_sf"/>
</dbReference>
<accession>A0A0B7IIM3</accession>
<reference evidence="7" key="4">
    <citation type="submission" date="2017-06" db="EMBL/GenBank/DDBJ databases">
        <title>Capnocytophaga spp. assemblies.</title>
        <authorList>
            <person name="Gulvik C.A."/>
        </authorList>
    </citation>
    <scope>NUCLEOTIDE SEQUENCE [LARGE SCALE GENOMIC DNA]</scope>
    <source>
        <strain evidence="7">H5594</strain>
    </source>
</reference>
<dbReference type="Gene3D" id="3.40.1440.10">
    <property type="entry name" value="GIY-YIG endonuclease"/>
    <property type="match status" value="1"/>
</dbReference>
<protein>
    <submittedName>
        <fullName evidence="4">Exonuclease</fullName>
    </submittedName>
</protein>
<dbReference type="SMART" id="SM00465">
    <property type="entry name" value="GIYc"/>
    <property type="match status" value="1"/>
</dbReference>
<dbReference type="PANTHER" id="PTHR30231">
    <property type="entry name" value="DNA POLYMERASE III SUBUNIT EPSILON"/>
    <property type="match status" value="1"/>
</dbReference>
<evidence type="ECO:0000256" key="2">
    <source>
        <dbReference type="ARBA" id="ARBA00026073"/>
    </source>
</evidence>
<dbReference type="PANTHER" id="PTHR30231:SF41">
    <property type="entry name" value="DNA POLYMERASE III SUBUNIT EPSILON"/>
    <property type="match status" value="1"/>
</dbReference>
<evidence type="ECO:0000313" key="6">
    <source>
        <dbReference type="Proteomes" id="UP000039370"/>
    </source>
</evidence>
<dbReference type="InterPro" id="IPR013520">
    <property type="entry name" value="Ribonucl_H"/>
</dbReference>
<dbReference type="SUPFAM" id="SSF82771">
    <property type="entry name" value="GIY-YIG endonuclease"/>
    <property type="match status" value="1"/>
</dbReference>
<dbReference type="RefSeq" id="WP_041985987.1">
    <property type="nucleotide sequence ID" value="NZ_CP022388.1"/>
</dbReference>
<keyword evidence="4" id="KW-0378">Hydrolase</keyword>
<dbReference type="Proteomes" id="UP000243136">
    <property type="component" value="Chromosome"/>
</dbReference>
<keyword evidence="4" id="KW-0540">Nuclease</keyword>
<gene>
    <name evidence="5" type="ORF">CCAN11_2020004</name>
    <name evidence="4" type="ORF">CGC56_03720</name>
</gene>
<reference evidence="4" key="3">
    <citation type="journal article" date="2017" name="Genome Announc.">
        <title>Twelve Complete Reference Genomes of Clinical Isolates in the Capnocytophaga Genus.</title>
        <authorList>
            <person name="Villarma A."/>
            <person name="Gulvik C.A."/>
            <person name="Rowe L.A."/>
            <person name="Sheth M."/>
            <person name="Juieng P."/>
            <person name="Nicholson A.C."/>
            <person name="Loparev V.N."/>
            <person name="McQuiston J.R."/>
        </authorList>
    </citation>
    <scope>NUCLEOTIDE SEQUENCE</scope>
    <source>
        <strain evidence="4">H5594</strain>
    </source>
</reference>
<dbReference type="GO" id="GO:0003677">
    <property type="term" value="F:DNA binding"/>
    <property type="evidence" value="ECO:0007669"/>
    <property type="project" value="InterPro"/>
</dbReference>
<evidence type="ECO:0000259" key="3">
    <source>
        <dbReference type="PROSITE" id="PS50164"/>
    </source>
</evidence>
<dbReference type="FunFam" id="3.30.420.10:FF:000045">
    <property type="entry name" value="3'-5' exonuclease DinG"/>
    <property type="match status" value="1"/>
</dbReference>
<evidence type="ECO:0000313" key="5">
    <source>
        <dbReference type="EMBL" id="CEN49842.1"/>
    </source>
</evidence>
<dbReference type="InterPro" id="IPR035901">
    <property type="entry name" value="GIY-YIG_endonuc_sf"/>
</dbReference>
<organism evidence="5 6">
    <name type="scientific">Capnocytophaga canimorsus</name>
    <dbReference type="NCBI Taxonomy" id="28188"/>
    <lineage>
        <taxon>Bacteria</taxon>
        <taxon>Pseudomonadati</taxon>
        <taxon>Bacteroidota</taxon>
        <taxon>Flavobacteriia</taxon>
        <taxon>Flavobacteriales</taxon>
        <taxon>Flavobacteriaceae</taxon>
        <taxon>Capnocytophaga</taxon>
    </lineage>
</organism>
<dbReference type="GO" id="GO:0005829">
    <property type="term" value="C:cytosol"/>
    <property type="evidence" value="ECO:0007669"/>
    <property type="project" value="TreeGrafter"/>
</dbReference>
<dbReference type="InterPro" id="IPR047296">
    <property type="entry name" value="GIY-YIG_UvrC_Cho"/>
</dbReference>
<evidence type="ECO:0000313" key="7">
    <source>
        <dbReference type="Proteomes" id="UP000243136"/>
    </source>
</evidence>
<dbReference type="Pfam" id="PF01541">
    <property type="entry name" value="GIY-YIG"/>
    <property type="match status" value="1"/>
</dbReference>
<dbReference type="AlphaFoldDB" id="A0A0B7IIM3"/>
<keyword evidence="4" id="KW-0269">Exonuclease</keyword>
<dbReference type="GO" id="GO:0008408">
    <property type="term" value="F:3'-5' exonuclease activity"/>
    <property type="evidence" value="ECO:0007669"/>
    <property type="project" value="TreeGrafter"/>
</dbReference>
<dbReference type="Pfam" id="PF00929">
    <property type="entry name" value="RNase_T"/>
    <property type="match status" value="1"/>
</dbReference>
<name>A0A0B7IIM3_9FLAO</name>
<comment type="subunit">
    <text evidence="2">DNA polymerase III contains a core (composed of alpha, epsilon and theta chains) that associates with a tau subunit. This core dimerizes to form the POLIII' complex. PolIII' associates with the gamma complex (composed of gamma, delta, delta', psi and chi chains) and with the beta chain to form the complete DNA polymerase III complex.</text>
</comment>
<dbReference type="Proteomes" id="UP000039370">
    <property type="component" value="Unassembled WGS sequence"/>
</dbReference>
<dbReference type="CDD" id="cd10434">
    <property type="entry name" value="GIY-YIG_UvrC_Cho"/>
    <property type="match status" value="1"/>
</dbReference>